<reference evidence="3 4" key="1">
    <citation type="submission" date="2013-11" db="EMBL/GenBank/DDBJ databases">
        <title>Genome sequencing of Stegodyphus mimosarum.</title>
        <authorList>
            <person name="Bechsgaard J."/>
        </authorList>
    </citation>
    <scope>NUCLEOTIDE SEQUENCE [LARGE SCALE GENOMIC DNA]</scope>
</reference>
<sequence>MFTNGRFKNIVGLSETEPGHPVRPGSCLSRVFSVRPAVHLRYPVALAVEGGLPTPTLRLAPSTVPSLAKEKNPYGVTVCYEAKVKAFLGVVDRPVCIRLPFRLLEEPPPVDEETVPLAEEEDEDRETVFPT</sequence>
<dbReference type="PANTHER" id="PTHR11792">
    <property type="entry name" value="ARRESTIN"/>
    <property type="match status" value="1"/>
</dbReference>
<feature type="non-terminal residue" evidence="3">
    <location>
        <position position="131"/>
    </location>
</feature>
<dbReference type="InterPro" id="IPR000698">
    <property type="entry name" value="Arrestin"/>
</dbReference>
<evidence type="ECO:0000256" key="2">
    <source>
        <dbReference type="SAM" id="MobiDB-lite"/>
    </source>
</evidence>
<proteinExistence type="inferred from homology"/>
<evidence type="ECO:0000313" key="4">
    <source>
        <dbReference type="Proteomes" id="UP000054359"/>
    </source>
</evidence>
<dbReference type="GO" id="GO:0002031">
    <property type="term" value="P:G protein-coupled receptor internalization"/>
    <property type="evidence" value="ECO:0007669"/>
    <property type="project" value="TreeGrafter"/>
</dbReference>
<gene>
    <name evidence="3" type="ORF">X975_25462</name>
</gene>
<dbReference type="InterPro" id="IPR014756">
    <property type="entry name" value="Ig_E-set"/>
</dbReference>
<comment type="similarity">
    <text evidence="1">Belongs to the arrestin family.</text>
</comment>
<dbReference type="InterPro" id="IPR014752">
    <property type="entry name" value="Arrestin-like_C"/>
</dbReference>
<dbReference type="Proteomes" id="UP000054359">
    <property type="component" value="Unassembled WGS sequence"/>
</dbReference>
<feature type="region of interest" description="Disordered" evidence="2">
    <location>
        <begin position="108"/>
        <end position="131"/>
    </location>
</feature>
<feature type="compositionally biased region" description="Acidic residues" evidence="2">
    <location>
        <begin position="108"/>
        <end position="125"/>
    </location>
</feature>
<name>A0A087UNF9_STEMI</name>
<dbReference type="EMBL" id="KK120723">
    <property type="protein sequence ID" value="KFM78898.1"/>
    <property type="molecule type" value="Genomic_DNA"/>
</dbReference>
<organism evidence="3 4">
    <name type="scientific">Stegodyphus mimosarum</name>
    <name type="common">African social velvet spider</name>
    <dbReference type="NCBI Taxonomy" id="407821"/>
    <lineage>
        <taxon>Eukaryota</taxon>
        <taxon>Metazoa</taxon>
        <taxon>Ecdysozoa</taxon>
        <taxon>Arthropoda</taxon>
        <taxon>Chelicerata</taxon>
        <taxon>Arachnida</taxon>
        <taxon>Araneae</taxon>
        <taxon>Araneomorphae</taxon>
        <taxon>Entelegynae</taxon>
        <taxon>Eresoidea</taxon>
        <taxon>Eresidae</taxon>
        <taxon>Stegodyphus</taxon>
    </lineage>
</organism>
<dbReference type="PANTHER" id="PTHR11792:SF17">
    <property type="entry name" value="KURTZ ARRESTIN"/>
    <property type="match status" value="1"/>
</dbReference>
<dbReference type="GO" id="GO:0005737">
    <property type="term" value="C:cytoplasm"/>
    <property type="evidence" value="ECO:0007669"/>
    <property type="project" value="TreeGrafter"/>
</dbReference>
<dbReference type="OrthoDB" id="6500995at2759"/>
<dbReference type="AlphaFoldDB" id="A0A087UNF9"/>
<dbReference type="GO" id="GO:0007165">
    <property type="term" value="P:signal transduction"/>
    <property type="evidence" value="ECO:0007669"/>
    <property type="project" value="InterPro"/>
</dbReference>
<accession>A0A087UNF9</accession>
<dbReference type="SUPFAM" id="SSF81296">
    <property type="entry name" value="E set domains"/>
    <property type="match status" value="1"/>
</dbReference>
<evidence type="ECO:0000313" key="3">
    <source>
        <dbReference type="EMBL" id="KFM78898.1"/>
    </source>
</evidence>
<dbReference type="GO" id="GO:0001664">
    <property type="term" value="F:G protein-coupled receptor binding"/>
    <property type="evidence" value="ECO:0007669"/>
    <property type="project" value="TreeGrafter"/>
</dbReference>
<protein>
    <submittedName>
        <fullName evidence="3">Phosrestin-2</fullName>
    </submittedName>
</protein>
<dbReference type="STRING" id="407821.A0A087UNF9"/>
<keyword evidence="4" id="KW-1185">Reference proteome</keyword>
<dbReference type="Gene3D" id="2.60.40.640">
    <property type="match status" value="1"/>
</dbReference>
<evidence type="ECO:0000256" key="1">
    <source>
        <dbReference type="ARBA" id="ARBA00005298"/>
    </source>
</evidence>